<gene>
    <name evidence="1" type="ORF">Pcinc_026550</name>
</gene>
<accession>A0AAE1F6A4</accession>
<protein>
    <submittedName>
        <fullName evidence="1">Uncharacterized protein</fullName>
    </submittedName>
</protein>
<evidence type="ECO:0000313" key="1">
    <source>
        <dbReference type="EMBL" id="KAK3868033.1"/>
    </source>
</evidence>
<evidence type="ECO:0000313" key="2">
    <source>
        <dbReference type="Proteomes" id="UP001286313"/>
    </source>
</evidence>
<sequence length="142" mass="15401">MVLTRACLRAHRIAYRVHAYTIPKPASRVSGGALSSSRLMLATWRPQAQRPTFCFGNFPSYRSSSAAAAIICSIGNCDVQESCVGRACTCPRPQPQHRSHSPAVAWKGSGTVSPHHLLCHVLLTARSTVVDRASQEINHPTP</sequence>
<name>A0AAE1F6A4_PETCI</name>
<dbReference type="AlphaFoldDB" id="A0AAE1F6A4"/>
<dbReference type="EMBL" id="JAWQEG010003094">
    <property type="protein sequence ID" value="KAK3868033.1"/>
    <property type="molecule type" value="Genomic_DNA"/>
</dbReference>
<proteinExistence type="predicted"/>
<dbReference type="Proteomes" id="UP001286313">
    <property type="component" value="Unassembled WGS sequence"/>
</dbReference>
<reference evidence="1" key="1">
    <citation type="submission" date="2023-10" db="EMBL/GenBank/DDBJ databases">
        <title>Genome assemblies of two species of porcelain crab, Petrolisthes cinctipes and Petrolisthes manimaculis (Anomura: Porcellanidae).</title>
        <authorList>
            <person name="Angst P."/>
        </authorList>
    </citation>
    <scope>NUCLEOTIDE SEQUENCE</scope>
    <source>
        <strain evidence="1">PB745_01</strain>
        <tissue evidence="1">Gill</tissue>
    </source>
</reference>
<organism evidence="1 2">
    <name type="scientific">Petrolisthes cinctipes</name>
    <name type="common">Flat porcelain crab</name>
    <dbReference type="NCBI Taxonomy" id="88211"/>
    <lineage>
        <taxon>Eukaryota</taxon>
        <taxon>Metazoa</taxon>
        <taxon>Ecdysozoa</taxon>
        <taxon>Arthropoda</taxon>
        <taxon>Crustacea</taxon>
        <taxon>Multicrustacea</taxon>
        <taxon>Malacostraca</taxon>
        <taxon>Eumalacostraca</taxon>
        <taxon>Eucarida</taxon>
        <taxon>Decapoda</taxon>
        <taxon>Pleocyemata</taxon>
        <taxon>Anomura</taxon>
        <taxon>Galatheoidea</taxon>
        <taxon>Porcellanidae</taxon>
        <taxon>Petrolisthes</taxon>
    </lineage>
</organism>
<keyword evidence="2" id="KW-1185">Reference proteome</keyword>
<comment type="caution">
    <text evidence="1">The sequence shown here is derived from an EMBL/GenBank/DDBJ whole genome shotgun (WGS) entry which is preliminary data.</text>
</comment>